<dbReference type="PANTHER" id="PTHR37523">
    <property type="entry name" value="METALLOPHOSPHOESTERASE"/>
    <property type="match status" value="1"/>
</dbReference>
<evidence type="ECO:0000313" key="2">
    <source>
        <dbReference type="EMBL" id="ADI32239.1"/>
    </source>
</evidence>
<name>D7D8Z3_STAHD</name>
<feature type="domain" description="Calcineurin-like phosphoesterase" evidence="1">
    <location>
        <begin position="7"/>
        <end position="188"/>
    </location>
</feature>
<reference evidence="3" key="1">
    <citation type="submission" date="2010-05" db="EMBL/GenBank/DDBJ databases">
        <title>Complete sequence of Staphylothermus hellenicus DSM 12710.</title>
        <authorList>
            <consortium name="US DOE Joint Genome Institute"/>
            <person name="Lucas S."/>
            <person name="Copeland A."/>
            <person name="Lapidus A."/>
            <person name="Cheng J.-F."/>
            <person name="Bruce D."/>
            <person name="Goodwin L."/>
            <person name="Pitluck S."/>
            <person name="Davenport K."/>
            <person name="Detter J.C."/>
            <person name="Han C."/>
            <person name="Tapia R."/>
            <person name="Larimer F."/>
            <person name="Land M."/>
            <person name="Hauser L."/>
            <person name="Kyrpides N."/>
            <person name="Mikhailova N."/>
            <person name="Anderson I.J."/>
            <person name="Woyke T."/>
        </authorList>
    </citation>
    <scope>NUCLEOTIDE SEQUENCE [LARGE SCALE GENOMIC DNA]</scope>
    <source>
        <strain evidence="3">DSM 12710 / JCM 10830 / BK20S6-10-b1 / P8</strain>
    </source>
</reference>
<dbReference type="KEGG" id="shc:Shell_1138"/>
<evidence type="ECO:0000259" key="1">
    <source>
        <dbReference type="Pfam" id="PF00149"/>
    </source>
</evidence>
<dbReference type="GO" id="GO:0016787">
    <property type="term" value="F:hydrolase activity"/>
    <property type="evidence" value="ECO:0007669"/>
    <property type="project" value="InterPro"/>
</dbReference>
<sequence>MIYVPLTLLLVTDIHDRIRYADKLVKDAQDKNISIDAVIIAGDLTYFRRAEHAIKILEEFAVKLDKPIYFVPGNCDDPRLLDIDELKERRIYNIHGRKRIIKDYVIYGIGGSNFTPFNTLIEWGEEEIERFVSMVIDVDSKKLIMVTHVPIYGVMDIVGGENVGSSVLRKFLNDHGALLWVTGHLHEYSGYKIVNGTIVVNPGPFMMGYYGIANISDSTVNVWINNFLYSK</sequence>
<dbReference type="Proteomes" id="UP000002573">
    <property type="component" value="Chromosome"/>
</dbReference>
<proteinExistence type="predicted"/>
<dbReference type="Gene3D" id="3.60.21.10">
    <property type="match status" value="1"/>
</dbReference>
<keyword evidence="3" id="KW-1185">Reference proteome</keyword>
<dbReference type="EMBL" id="CP002051">
    <property type="protein sequence ID" value="ADI32239.1"/>
    <property type="molecule type" value="Genomic_DNA"/>
</dbReference>
<gene>
    <name evidence="2" type="ordered locus">Shell_1138</name>
</gene>
<protein>
    <submittedName>
        <fullName evidence="2">Metallophosphoesterase</fullName>
    </submittedName>
</protein>
<reference evidence="2 3" key="2">
    <citation type="journal article" date="2011" name="Stand. Genomic Sci.">
        <title>Complete genome sequence of Staphylothermus hellenicus P8.</title>
        <authorList>
            <person name="Anderson I."/>
            <person name="Wirth R."/>
            <person name="Lucas S."/>
            <person name="Copeland A."/>
            <person name="Lapidus A."/>
            <person name="Cheng J.F."/>
            <person name="Goodwin L."/>
            <person name="Pitluck S."/>
            <person name="Davenport K."/>
            <person name="Detter J.C."/>
            <person name="Han C."/>
            <person name="Tapia R."/>
            <person name="Land M."/>
            <person name="Hauser L."/>
            <person name="Pati A."/>
            <person name="Mikhailova N."/>
            <person name="Woyke T."/>
            <person name="Klenk H.P."/>
            <person name="Kyrpides N."/>
            <person name="Ivanova N."/>
        </authorList>
    </citation>
    <scope>NUCLEOTIDE SEQUENCE [LARGE SCALE GENOMIC DNA]</scope>
    <source>
        <strain evidence="3">DSM 12710 / JCM 10830 / BK20S6-10-b1 / P8</strain>
    </source>
</reference>
<dbReference type="SUPFAM" id="SSF56300">
    <property type="entry name" value="Metallo-dependent phosphatases"/>
    <property type="match status" value="1"/>
</dbReference>
<dbReference type="eggNOG" id="arCOG01145">
    <property type="taxonomic scope" value="Archaea"/>
</dbReference>
<dbReference type="HOGENOM" id="CLU_041441_5_0_2"/>
<dbReference type="InterPro" id="IPR029052">
    <property type="entry name" value="Metallo-depent_PP-like"/>
</dbReference>
<dbReference type="InterPro" id="IPR004843">
    <property type="entry name" value="Calcineurin-like_PHP"/>
</dbReference>
<dbReference type="AlphaFoldDB" id="D7D8Z3"/>
<dbReference type="Pfam" id="PF00149">
    <property type="entry name" value="Metallophos"/>
    <property type="match status" value="1"/>
</dbReference>
<evidence type="ECO:0000313" key="3">
    <source>
        <dbReference type="Proteomes" id="UP000002573"/>
    </source>
</evidence>
<accession>D7D8Z3</accession>
<organism evidence="2 3">
    <name type="scientific">Staphylothermus hellenicus (strain DSM 12710 / JCM 10830 / BK20S6-10-b1 / P8)</name>
    <dbReference type="NCBI Taxonomy" id="591019"/>
    <lineage>
        <taxon>Archaea</taxon>
        <taxon>Thermoproteota</taxon>
        <taxon>Thermoprotei</taxon>
        <taxon>Desulfurococcales</taxon>
        <taxon>Desulfurococcaceae</taxon>
        <taxon>Staphylothermus</taxon>
    </lineage>
</organism>
<dbReference type="PANTHER" id="PTHR37523:SF1">
    <property type="entry name" value="CALCINEURIN-LIKE PHOSPHOESTERASE DOMAIN-CONTAINING PROTEIN"/>
    <property type="match status" value="1"/>
</dbReference>